<dbReference type="EMBL" id="CALNXK010000175">
    <property type="protein sequence ID" value="CAH3172621.1"/>
    <property type="molecule type" value="Genomic_DNA"/>
</dbReference>
<gene>
    <name evidence="2" type="ORF">PLOB_00013126</name>
</gene>
<dbReference type="Pfam" id="PF00053">
    <property type="entry name" value="EGF_laminin"/>
    <property type="match status" value="1"/>
</dbReference>
<sequence length="135" mass="15372">MFSASSRGQSFIVTKIRGHISCRIITCLVFIVFTLTCAEGKLPRLCTSLASLKNKKCCPIPKGFRAPFGNDGNRGTRQELVIPDWSLKYSHYQPFQEDDERHNWPHALYHKTCKCNSNFAGHDCSKCEFGYYGKD</sequence>
<comment type="caution">
    <text evidence="2">The sequence shown here is derived from an EMBL/GenBank/DDBJ whole genome shotgun (WGS) entry which is preliminary data.</text>
</comment>
<evidence type="ECO:0000313" key="3">
    <source>
        <dbReference type="Proteomes" id="UP001159405"/>
    </source>
</evidence>
<proteinExistence type="predicted"/>
<dbReference type="InterPro" id="IPR002049">
    <property type="entry name" value="LE_dom"/>
</dbReference>
<accession>A0ABN8R2K8</accession>
<reference evidence="2 3" key="1">
    <citation type="submission" date="2022-05" db="EMBL/GenBank/DDBJ databases">
        <authorList>
            <consortium name="Genoscope - CEA"/>
            <person name="William W."/>
        </authorList>
    </citation>
    <scope>NUCLEOTIDE SEQUENCE [LARGE SCALE GENOMIC DNA]</scope>
</reference>
<evidence type="ECO:0000313" key="2">
    <source>
        <dbReference type="EMBL" id="CAH3172621.1"/>
    </source>
</evidence>
<organism evidence="2 3">
    <name type="scientific">Porites lobata</name>
    <dbReference type="NCBI Taxonomy" id="104759"/>
    <lineage>
        <taxon>Eukaryota</taxon>
        <taxon>Metazoa</taxon>
        <taxon>Cnidaria</taxon>
        <taxon>Anthozoa</taxon>
        <taxon>Hexacorallia</taxon>
        <taxon>Scleractinia</taxon>
        <taxon>Fungiina</taxon>
        <taxon>Poritidae</taxon>
        <taxon>Porites</taxon>
    </lineage>
</organism>
<name>A0ABN8R2K8_9CNID</name>
<dbReference type="Gene3D" id="2.10.25.10">
    <property type="entry name" value="Laminin"/>
    <property type="match status" value="1"/>
</dbReference>
<feature type="domain" description="Laminin EGF-like" evidence="1">
    <location>
        <begin position="111"/>
        <end position="134"/>
    </location>
</feature>
<evidence type="ECO:0000259" key="1">
    <source>
        <dbReference type="Pfam" id="PF00053"/>
    </source>
</evidence>
<dbReference type="Proteomes" id="UP001159405">
    <property type="component" value="Unassembled WGS sequence"/>
</dbReference>
<protein>
    <recommendedName>
        <fullName evidence="1">Laminin EGF-like domain-containing protein</fullName>
    </recommendedName>
</protein>
<keyword evidence="3" id="KW-1185">Reference proteome</keyword>